<sequence>MNMKLLTVAMLSSSLLLTACGGDDNGTTVFVPKPEIPENNIKDPVVGMPKNYELDGMAAASSDSVVMTYKMLGVNNKEVLATALVFTPPASVPQPVNGWPIVVWAHGTTGVADQCAPSRQGLGGNEFLLKALLASGYVVVAPDYEGLGEPSEQDAHPFLNVKSEAYSITDAVVATRAYLTSLNKKTNGQWLAVGHSQGGQAVLGAAQYASRAKLDYKGTVAVAPASNLALILAGGENQANNEPDPIKKINILAPLDTFTALITAGLRNQYPNLKFTDVFNSPTDLIAATAETSSQNAVCYQALGQNLGNAMGAYLNANKTLEGYPRTKTNFMSIPSINSFLTTSSQPLQKKVTTPIIIYQGILDQTVPKQITDFLVSSAQSVGTVIPSSNYRVGEWDHTTAYSSNIGNIVQDVNVLMPSNQIVKQ</sequence>
<evidence type="ECO:0008006" key="4">
    <source>
        <dbReference type="Google" id="ProtNLM"/>
    </source>
</evidence>
<dbReference type="Pfam" id="PF03583">
    <property type="entry name" value="LIP"/>
    <property type="match status" value="1"/>
</dbReference>
<dbReference type="STRING" id="202955.GCA_000759995_00198"/>
<evidence type="ECO:0000256" key="1">
    <source>
        <dbReference type="SAM" id="SignalP"/>
    </source>
</evidence>
<dbReference type="PANTHER" id="PTHR34853">
    <property type="match status" value="1"/>
</dbReference>
<dbReference type="InterPro" id="IPR005152">
    <property type="entry name" value="Lipase_secreted"/>
</dbReference>
<dbReference type="OrthoDB" id="9955at2"/>
<proteinExistence type="predicted"/>
<organism evidence="2 3">
    <name type="scientific">Acinetobacter tjernbergiae DSM 14971 = CIP 107465</name>
    <dbReference type="NCBI Taxonomy" id="1120928"/>
    <lineage>
        <taxon>Bacteria</taxon>
        <taxon>Pseudomonadati</taxon>
        <taxon>Pseudomonadota</taxon>
        <taxon>Gammaproteobacteria</taxon>
        <taxon>Moraxellales</taxon>
        <taxon>Moraxellaceae</taxon>
        <taxon>Acinetobacter</taxon>
    </lineage>
</organism>
<name>V2W2C4_9GAMM</name>
<dbReference type="Proteomes" id="UP000017404">
    <property type="component" value="Unassembled WGS sequence"/>
</dbReference>
<dbReference type="PIRSF" id="PIRSF029171">
    <property type="entry name" value="Esterase_LipA"/>
    <property type="match status" value="1"/>
</dbReference>
<dbReference type="AlphaFoldDB" id="V2W2C4"/>
<evidence type="ECO:0000313" key="3">
    <source>
        <dbReference type="Proteomes" id="UP000017404"/>
    </source>
</evidence>
<dbReference type="PANTHER" id="PTHR34853:SF1">
    <property type="entry name" value="LIPASE 5"/>
    <property type="match status" value="1"/>
</dbReference>
<dbReference type="Gene3D" id="3.40.50.1820">
    <property type="entry name" value="alpha/beta hydrolase"/>
    <property type="match status" value="1"/>
</dbReference>
<feature type="signal peptide" evidence="1">
    <location>
        <begin position="1"/>
        <end position="19"/>
    </location>
</feature>
<protein>
    <recommendedName>
        <fullName evidence="4">AB hydrolase-1 domain-containing protein</fullName>
    </recommendedName>
</protein>
<feature type="chain" id="PRO_5004712783" description="AB hydrolase-1 domain-containing protein" evidence="1">
    <location>
        <begin position="20"/>
        <end position="425"/>
    </location>
</feature>
<reference evidence="2 3" key="1">
    <citation type="submission" date="2013-10" db="EMBL/GenBank/DDBJ databases">
        <title>The Genome Sequence of Acinetobacter tjernbergiae CIP107465.</title>
        <authorList>
            <consortium name="The Broad Institute Genomics Platform"/>
            <consortium name="The Broad Institute Genome Sequencing Center for Infectious Disease"/>
            <person name="Cerqueira G."/>
            <person name="Feldgarden M."/>
            <person name="Courvalin P."/>
            <person name="Grillot-Courvalin C."/>
            <person name="Clermont D."/>
            <person name="Rocha E."/>
            <person name="Yoon E.-J."/>
            <person name="Nemec A."/>
            <person name="Young S.K."/>
            <person name="Zeng Q."/>
            <person name="Gargeya S."/>
            <person name="Fitzgerald M."/>
            <person name="Abouelleil A."/>
            <person name="Alvarado L."/>
            <person name="Berlin A.M."/>
            <person name="Chapman S.B."/>
            <person name="Gainer-Dewar J."/>
            <person name="Goldberg J."/>
            <person name="Gnerre S."/>
            <person name="Griggs A."/>
            <person name="Gujja S."/>
            <person name="Hansen M."/>
            <person name="Howarth C."/>
            <person name="Imamovic A."/>
            <person name="Ireland A."/>
            <person name="Larimer J."/>
            <person name="McCowan C."/>
            <person name="Murphy C."/>
            <person name="Pearson M."/>
            <person name="Poon T.W."/>
            <person name="Priest M."/>
            <person name="Roberts A."/>
            <person name="Saif S."/>
            <person name="Shea T."/>
            <person name="Sykes S."/>
            <person name="Wortman J."/>
            <person name="Nusbaum C."/>
            <person name="Birren B."/>
        </authorList>
    </citation>
    <scope>NUCLEOTIDE SEQUENCE [LARGE SCALE GENOMIC DNA]</scope>
    <source>
        <strain evidence="2 3">CIP 107465</strain>
    </source>
</reference>
<dbReference type="SUPFAM" id="SSF53474">
    <property type="entry name" value="alpha/beta-Hydrolases"/>
    <property type="match status" value="1"/>
</dbReference>
<keyword evidence="1" id="KW-0732">Signal</keyword>
<keyword evidence="3" id="KW-1185">Reference proteome</keyword>
<accession>V2W2C4</accession>
<comment type="caution">
    <text evidence="2">The sequence shown here is derived from an EMBL/GenBank/DDBJ whole genome shotgun (WGS) entry which is preliminary data.</text>
</comment>
<dbReference type="PROSITE" id="PS51257">
    <property type="entry name" value="PROKAR_LIPOPROTEIN"/>
    <property type="match status" value="1"/>
</dbReference>
<dbReference type="PATRIC" id="fig|1120928.5.peg.2955"/>
<evidence type="ECO:0000313" key="2">
    <source>
        <dbReference type="EMBL" id="ESK54154.1"/>
    </source>
</evidence>
<dbReference type="GO" id="GO:0004806">
    <property type="term" value="F:triacylglycerol lipase activity"/>
    <property type="evidence" value="ECO:0007669"/>
    <property type="project" value="InterPro"/>
</dbReference>
<dbReference type="RefSeq" id="WP_018679974.1">
    <property type="nucleotide sequence ID" value="NZ_AYEV01000035.1"/>
</dbReference>
<dbReference type="InterPro" id="IPR029058">
    <property type="entry name" value="AB_hydrolase_fold"/>
</dbReference>
<dbReference type="eggNOG" id="COG1073">
    <property type="taxonomic scope" value="Bacteria"/>
</dbReference>
<gene>
    <name evidence="2" type="ORF">F990_02924</name>
</gene>
<dbReference type="GO" id="GO:0016042">
    <property type="term" value="P:lipid catabolic process"/>
    <property type="evidence" value="ECO:0007669"/>
    <property type="project" value="InterPro"/>
</dbReference>
<dbReference type="EMBL" id="AYEV01000035">
    <property type="protein sequence ID" value="ESK54154.1"/>
    <property type="molecule type" value="Genomic_DNA"/>
</dbReference>